<dbReference type="OMA" id="HMESKFR"/>
<dbReference type="GeneID" id="25335371"/>
<feature type="region of interest" description="Disordered" evidence="1">
    <location>
        <begin position="1"/>
        <end position="83"/>
    </location>
</feature>
<feature type="transmembrane region" description="Helical" evidence="2">
    <location>
        <begin position="209"/>
        <end position="232"/>
    </location>
</feature>
<accession>U6LW85</accession>
<dbReference type="RefSeq" id="XP_013332661.1">
    <property type="nucleotide sequence ID" value="XM_013477207.1"/>
</dbReference>
<feature type="compositionally biased region" description="Low complexity" evidence="1">
    <location>
        <begin position="16"/>
        <end position="54"/>
    </location>
</feature>
<reference evidence="3" key="2">
    <citation type="submission" date="2013-10" db="EMBL/GenBank/DDBJ databases">
        <authorList>
            <person name="Aslett M."/>
        </authorList>
    </citation>
    <scope>NUCLEOTIDE SEQUENCE [LARGE SCALE GENOMIC DNA]</scope>
    <source>
        <strain evidence="3">Weybridge</strain>
    </source>
</reference>
<evidence type="ECO:0008006" key="5">
    <source>
        <dbReference type="Google" id="ProtNLM"/>
    </source>
</evidence>
<keyword evidence="2" id="KW-0472">Membrane</keyword>
<feature type="region of interest" description="Disordered" evidence="1">
    <location>
        <begin position="120"/>
        <end position="159"/>
    </location>
</feature>
<evidence type="ECO:0000313" key="4">
    <source>
        <dbReference type="Proteomes" id="UP000030763"/>
    </source>
</evidence>
<feature type="region of interest" description="Disordered" evidence="1">
    <location>
        <begin position="282"/>
        <end position="308"/>
    </location>
</feature>
<feature type="compositionally biased region" description="Low complexity" evidence="1">
    <location>
        <begin position="132"/>
        <end position="143"/>
    </location>
</feature>
<sequence length="308" mass="32152">MDLSSDTAAGGGGLGSTDTWGGVGSSSSNDNSSNSSSSSSSRPLTAAGLAYSSGAAGGNPLSPAAGVSAFSSPLPYSPLQQQGQQQQQLQQQQQQLQQQLQQLQQQQQLLQQQQQQQQPYSAWMGGGGPPGAVGAPPGSPMGAPWGGPLGGPQGPPCPKTLWLEVQQQLSAEDKKTLQQIGTRARAAAAATTLGLGILAMNIFKKKNWRYPILGASIVGLTVGPPLGFAGYMMMNYSKVQRMEEKFREAQTAIEARRRGFYPNMPYSYMGAPPVFRPEDAAAAAANPGVQTPQGVPPAALSPNELLKE</sequence>
<proteinExistence type="predicted"/>
<feature type="transmembrane region" description="Helical" evidence="2">
    <location>
        <begin position="184"/>
        <end position="203"/>
    </location>
</feature>
<protein>
    <recommendedName>
        <fullName evidence="5">Transmembrane protein</fullName>
    </recommendedName>
</protein>
<organism evidence="3 4">
    <name type="scientific">Eimeria maxima</name>
    <name type="common">Coccidian parasite</name>
    <dbReference type="NCBI Taxonomy" id="5804"/>
    <lineage>
        <taxon>Eukaryota</taxon>
        <taxon>Sar</taxon>
        <taxon>Alveolata</taxon>
        <taxon>Apicomplexa</taxon>
        <taxon>Conoidasida</taxon>
        <taxon>Coccidia</taxon>
        <taxon>Eucoccidiorida</taxon>
        <taxon>Eimeriorina</taxon>
        <taxon>Eimeriidae</taxon>
        <taxon>Eimeria</taxon>
    </lineage>
</organism>
<reference evidence="3" key="1">
    <citation type="submission" date="2013-10" db="EMBL/GenBank/DDBJ databases">
        <title>Genomic analysis of the causative agents of coccidiosis in chickens.</title>
        <authorList>
            <person name="Reid A.J."/>
            <person name="Blake D."/>
            <person name="Billington K."/>
            <person name="Browne H."/>
            <person name="Dunn M."/>
            <person name="Hung S."/>
            <person name="Kawahara F."/>
            <person name="Miranda-Saavedra D."/>
            <person name="Mourier T."/>
            <person name="Nagra H."/>
            <person name="Otto T.D."/>
            <person name="Rawlings N."/>
            <person name="Sanchez A."/>
            <person name="Sanders M."/>
            <person name="Subramaniam C."/>
            <person name="Tay Y."/>
            <person name="Dear P."/>
            <person name="Doerig C."/>
            <person name="Gruber A."/>
            <person name="Parkinson J."/>
            <person name="Shirley M."/>
            <person name="Wan K.L."/>
            <person name="Berriman M."/>
            <person name="Tomley F."/>
            <person name="Pain A."/>
        </authorList>
    </citation>
    <scope>NUCLEOTIDE SEQUENCE [LARGE SCALE GENOMIC DNA]</scope>
    <source>
        <strain evidence="3">Weybridge</strain>
    </source>
</reference>
<dbReference type="VEuPathDB" id="ToxoDB:EMWEY_00013850"/>
<gene>
    <name evidence="3" type="ORF">EMWEY_00013850</name>
</gene>
<dbReference type="EMBL" id="HG718761">
    <property type="protein sequence ID" value="CDJ56011.1"/>
    <property type="molecule type" value="Genomic_DNA"/>
</dbReference>
<dbReference type="OrthoDB" id="10517361at2759"/>
<dbReference type="Proteomes" id="UP000030763">
    <property type="component" value="Unassembled WGS sequence"/>
</dbReference>
<dbReference type="AlphaFoldDB" id="U6LW85"/>
<evidence type="ECO:0000313" key="3">
    <source>
        <dbReference type="EMBL" id="CDJ56011.1"/>
    </source>
</evidence>
<name>U6LW85_EIMMA</name>
<evidence type="ECO:0000256" key="1">
    <source>
        <dbReference type="SAM" id="MobiDB-lite"/>
    </source>
</evidence>
<keyword evidence="2" id="KW-0812">Transmembrane</keyword>
<evidence type="ECO:0000256" key="2">
    <source>
        <dbReference type="SAM" id="Phobius"/>
    </source>
</evidence>
<keyword evidence="2" id="KW-1133">Transmembrane helix</keyword>
<keyword evidence="4" id="KW-1185">Reference proteome</keyword>